<dbReference type="GO" id="GO:0005315">
    <property type="term" value="F:phosphate transmembrane transporter activity"/>
    <property type="evidence" value="ECO:0007669"/>
    <property type="project" value="InterPro"/>
</dbReference>
<keyword evidence="6 8" id="KW-1133">Transmembrane helix</keyword>
<evidence type="ECO:0000313" key="10">
    <source>
        <dbReference type="EMBL" id="MPM39175.1"/>
    </source>
</evidence>
<dbReference type="InterPro" id="IPR005672">
    <property type="entry name" value="Phosphate_PstA"/>
</dbReference>
<comment type="caution">
    <text evidence="10">The sequence shown here is derived from an EMBL/GenBank/DDBJ whole genome shotgun (WGS) entry which is preliminary data.</text>
</comment>
<feature type="transmembrane region" description="Helical" evidence="8">
    <location>
        <begin position="58"/>
        <end position="91"/>
    </location>
</feature>
<dbReference type="CDD" id="cd06261">
    <property type="entry name" value="TM_PBP2"/>
    <property type="match status" value="1"/>
</dbReference>
<keyword evidence="3" id="KW-0813">Transport</keyword>
<evidence type="ECO:0000259" key="9">
    <source>
        <dbReference type="PROSITE" id="PS50928"/>
    </source>
</evidence>
<reference evidence="10" key="1">
    <citation type="submission" date="2019-08" db="EMBL/GenBank/DDBJ databases">
        <authorList>
            <person name="Kucharzyk K."/>
            <person name="Murdoch R.W."/>
            <person name="Higgins S."/>
            <person name="Loffler F."/>
        </authorList>
    </citation>
    <scope>NUCLEOTIDE SEQUENCE</scope>
</reference>
<name>A0A644ZE65_9ZZZZ</name>
<dbReference type="EMBL" id="VSSQ01008550">
    <property type="protein sequence ID" value="MPM39175.1"/>
    <property type="molecule type" value="Genomic_DNA"/>
</dbReference>
<feature type="transmembrane region" description="Helical" evidence="8">
    <location>
        <begin position="190"/>
        <end position="218"/>
    </location>
</feature>
<dbReference type="InterPro" id="IPR000515">
    <property type="entry name" value="MetI-like"/>
</dbReference>
<feature type="transmembrane region" description="Helical" evidence="8">
    <location>
        <begin position="128"/>
        <end position="148"/>
    </location>
</feature>
<evidence type="ECO:0000256" key="6">
    <source>
        <dbReference type="ARBA" id="ARBA00022989"/>
    </source>
</evidence>
<feature type="domain" description="ABC transmembrane type-1" evidence="9">
    <location>
        <begin position="62"/>
        <end position="265"/>
    </location>
</feature>
<dbReference type="PROSITE" id="PS50928">
    <property type="entry name" value="ABC_TM1"/>
    <property type="match status" value="1"/>
</dbReference>
<proteinExistence type="inferred from homology"/>
<dbReference type="NCBIfam" id="TIGR00974">
    <property type="entry name" value="3a0107s02c"/>
    <property type="match status" value="1"/>
</dbReference>
<comment type="subcellular location">
    <subcellularLocation>
        <location evidence="1">Cell membrane</location>
        <topology evidence="1">Multi-pass membrane protein</topology>
    </subcellularLocation>
</comment>
<evidence type="ECO:0000256" key="5">
    <source>
        <dbReference type="ARBA" id="ARBA00022692"/>
    </source>
</evidence>
<dbReference type="SUPFAM" id="SSF161098">
    <property type="entry name" value="MetI-like"/>
    <property type="match status" value="1"/>
</dbReference>
<protein>
    <recommendedName>
        <fullName evidence="9">ABC transmembrane type-1 domain-containing protein</fullName>
    </recommendedName>
</protein>
<dbReference type="Gene3D" id="1.10.3720.10">
    <property type="entry name" value="MetI-like"/>
    <property type="match status" value="1"/>
</dbReference>
<gene>
    <name evidence="10" type="ORF">SDC9_85808</name>
</gene>
<keyword evidence="4" id="KW-1003">Cell membrane</keyword>
<feature type="transmembrane region" description="Helical" evidence="8">
    <location>
        <begin position="247"/>
        <end position="269"/>
    </location>
</feature>
<feature type="transmembrane region" description="Helical" evidence="8">
    <location>
        <begin position="103"/>
        <end position="122"/>
    </location>
</feature>
<keyword evidence="5 8" id="KW-0812">Transmembrane</keyword>
<feature type="transmembrane region" description="Helical" evidence="8">
    <location>
        <begin position="12"/>
        <end position="38"/>
    </location>
</feature>
<organism evidence="10">
    <name type="scientific">bioreactor metagenome</name>
    <dbReference type="NCBI Taxonomy" id="1076179"/>
    <lineage>
        <taxon>unclassified sequences</taxon>
        <taxon>metagenomes</taxon>
        <taxon>ecological metagenomes</taxon>
    </lineage>
</organism>
<evidence type="ECO:0000256" key="4">
    <source>
        <dbReference type="ARBA" id="ARBA00022475"/>
    </source>
</evidence>
<dbReference type="PANTHER" id="PTHR43470">
    <property type="entry name" value="PHOSPHATE TRANSPORT SYSTEM PERMEASE PROTEIN PSTA-RELATED"/>
    <property type="match status" value="1"/>
</dbReference>
<dbReference type="GO" id="GO:0035435">
    <property type="term" value="P:phosphate ion transmembrane transport"/>
    <property type="evidence" value="ECO:0007669"/>
    <property type="project" value="InterPro"/>
</dbReference>
<dbReference type="PANTHER" id="PTHR43470:SF3">
    <property type="entry name" value="PHOSPHATE TRANSPORT SYSTEM PERMEASE PROTEIN PSTA-RELATED"/>
    <property type="match status" value="1"/>
</dbReference>
<sequence>MKFRAFLVRSWAYLSMAMVSAVILFLFGYVFVQGGHVITWEFLTASPSGSVLGSEGGIWPAIAGSLCFTATAVVLGGIPAIAAALYLVFFCRSKLLRTAIQMVIQNIAGIPSIVLGLFAYSLLVRSLGLGRCVLSAGVALAIMILPFIEVRAEKAFRELPPALTQSAYALGCSKSYTIWKIVLPACRGELISGVILGACYAMGATAPLMFTGGVAYAAMPVSLTKPAMALPLHLYLLLAQGTSMPQAYGTAFVLMTVVLLSNFLAAMYAKRRNRAWKQS</sequence>
<keyword evidence="7 8" id="KW-0472">Membrane</keyword>
<comment type="similarity">
    <text evidence="2">Belongs to the binding-protein-dependent transport system permease family. CysTW subfamily.</text>
</comment>
<evidence type="ECO:0000256" key="7">
    <source>
        <dbReference type="ARBA" id="ARBA00023136"/>
    </source>
</evidence>
<dbReference type="Pfam" id="PF00528">
    <property type="entry name" value="BPD_transp_1"/>
    <property type="match status" value="1"/>
</dbReference>
<accession>A0A644ZE65</accession>
<evidence type="ECO:0000256" key="3">
    <source>
        <dbReference type="ARBA" id="ARBA00022448"/>
    </source>
</evidence>
<dbReference type="AlphaFoldDB" id="A0A644ZE65"/>
<evidence type="ECO:0000256" key="8">
    <source>
        <dbReference type="SAM" id="Phobius"/>
    </source>
</evidence>
<evidence type="ECO:0000256" key="1">
    <source>
        <dbReference type="ARBA" id="ARBA00004651"/>
    </source>
</evidence>
<dbReference type="InterPro" id="IPR035906">
    <property type="entry name" value="MetI-like_sf"/>
</dbReference>
<dbReference type="GO" id="GO:0005886">
    <property type="term" value="C:plasma membrane"/>
    <property type="evidence" value="ECO:0007669"/>
    <property type="project" value="UniProtKB-SubCell"/>
</dbReference>
<evidence type="ECO:0000256" key="2">
    <source>
        <dbReference type="ARBA" id="ARBA00007069"/>
    </source>
</evidence>